<reference evidence="2" key="1">
    <citation type="submission" date="2012-07" db="EMBL/GenBank/DDBJ databases">
        <title>Genome of the Chinese tree shrew, a rising model animal genetically related to primates.</title>
        <authorList>
            <person name="Zhang G."/>
            <person name="Fan Y."/>
            <person name="Yao Y."/>
            <person name="Huang Z."/>
        </authorList>
    </citation>
    <scope>NUCLEOTIDE SEQUENCE [LARGE SCALE GENOMIC DNA]</scope>
</reference>
<proteinExistence type="predicted"/>
<protein>
    <submittedName>
        <fullName evidence="1">Uncharacterized protein</fullName>
    </submittedName>
</protein>
<dbReference type="AlphaFoldDB" id="L9L1X5"/>
<dbReference type="InParanoid" id="L9L1X5"/>
<organism evidence="1 2">
    <name type="scientific">Tupaia chinensis</name>
    <name type="common">Chinese tree shrew</name>
    <name type="synonym">Tupaia belangeri chinensis</name>
    <dbReference type="NCBI Taxonomy" id="246437"/>
    <lineage>
        <taxon>Eukaryota</taxon>
        <taxon>Metazoa</taxon>
        <taxon>Chordata</taxon>
        <taxon>Craniata</taxon>
        <taxon>Vertebrata</taxon>
        <taxon>Euteleostomi</taxon>
        <taxon>Mammalia</taxon>
        <taxon>Eutheria</taxon>
        <taxon>Euarchontoglires</taxon>
        <taxon>Scandentia</taxon>
        <taxon>Tupaiidae</taxon>
        <taxon>Tupaia</taxon>
    </lineage>
</organism>
<dbReference type="EMBL" id="KB320558">
    <property type="protein sequence ID" value="ELW68764.1"/>
    <property type="molecule type" value="Genomic_DNA"/>
</dbReference>
<keyword evidence="2" id="KW-1185">Reference proteome</keyword>
<accession>L9L1X5</accession>
<reference evidence="2" key="2">
    <citation type="journal article" date="2013" name="Nat. Commun.">
        <title>Genome of the Chinese tree shrew.</title>
        <authorList>
            <person name="Fan Y."/>
            <person name="Huang Z.Y."/>
            <person name="Cao C.C."/>
            <person name="Chen C.S."/>
            <person name="Chen Y.X."/>
            <person name="Fan D.D."/>
            <person name="He J."/>
            <person name="Hou H.L."/>
            <person name="Hu L."/>
            <person name="Hu X.T."/>
            <person name="Jiang X.T."/>
            <person name="Lai R."/>
            <person name="Lang Y.S."/>
            <person name="Liang B."/>
            <person name="Liao S.G."/>
            <person name="Mu D."/>
            <person name="Ma Y.Y."/>
            <person name="Niu Y.Y."/>
            <person name="Sun X.Q."/>
            <person name="Xia J.Q."/>
            <person name="Xiao J."/>
            <person name="Xiong Z.Q."/>
            <person name="Xu L."/>
            <person name="Yang L."/>
            <person name="Zhang Y."/>
            <person name="Zhao W."/>
            <person name="Zhao X.D."/>
            <person name="Zheng Y.T."/>
            <person name="Zhou J.M."/>
            <person name="Zhu Y.B."/>
            <person name="Zhang G.J."/>
            <person name="Wang J."/>
            <person name="Yao Y.G."/>
        </authorList>
    </citation>
    <scope>NUCLEOTIDE SEQUENCE [LARGE SCALE GENOMIC DNA]</scope>
</reference>
<sequence length="107" mass="12580">MSAYRYLLINALMYTSTYWPKLYRTMWGFRNIRMVLTLANKFSECPIRNGMESPSCLIFRGLRTARIASPVNSQKSDARLVPTVLLRPQKFYFCPWLESLRNTETSE</sequence>
<gene>
    <name evidence="1" type="ORF">TREES_T100011690</name>
</gene>
<dbReference type="Proteomes" id="UP000011518">
    <property type="component" value="Unassembled WGS sequence"/>
</dbReference>
<evidence type="ECO:0000313" key="2">
    <source>
        <dbReference type="Proteomes" id="UP000011518"/>
    </source>
</evidence>
<evidence type="ECO:0000313" key="1">
    <source>
        <dbReference type="EMBL" id="ELW68764.1"/>
    </source>
</evidence>
<name>L9L1X5_TUPCH</name>